<dbReference type="Gene3D" id="6.10.250.3370">
    <property type="match status" value="1"/>
</dbReference>
<dbReference type="Proteomes" id="UP000219689">
    <property type="component" value="Unassembled WGS sequence"/>
</dbReference>
<name>A0A2A5QPR8_9EURY</name>
<proteinExistence type="predicted"/>
<dbReference type="EMBL" id="NXNI01000002">
    <property type="protein sequence ID" value="PCR88785.1"/>
    <property type="molecule type" value="Genomic_DNA"/>
</dbReference>
<dbReference type="OrthoDB" id="226976at2157"/>
<dbReference type="GO" id="GO:0019290">
    <property type="term" value="P:siderophore biosynthetic process"/>
    <property type="evidence" value="ECO:0007669"/>
    <property type="project" value="InterPro"/>
</dbReference>
<evidence type="ECO:0000313" key="5">
    <source>
        <dbReference type="Proteomes" id="UP000219689"/>
    </source>
</evidence>
<dbReference type="PANTHER" id="PTHR34384">
    <property type="entry name" value="L-2,3-DIAMINOPROPANOATE--CITRATE LIGASE"/>
    <property type="match status" value="1"/>
</dbReference>
<organism evidence="4 5">
    <name type="scientific">Natrinema ejinorense</name>
    <dbReference type="NCBI Taxonomy" id="373386"/>
    <lineage>
        <taxon>Archaea</taxon>
        <taxon>Methanobacteriati</taxon>
        <taxon>Methanobacteriota</taxon>
        <taxon>Stenosarchaea group</taxon>
        <taxon>Halobacteria</taxon>
        <taxon>Halobacteriales</taxon>
        <taxon>Natrialbaceae</taxon>
        <taxon>Natrinema</taxon>
    </lineage>
</organism>
<protein>
    <submittedName>
        <fullName evidence="4">Iron transporter</fullName>
    </submittedName>
</protein>
<keyword evidence="5" id="KW-1185">Reference proteome</keyword>
<evidence type="ECO:0000259" key="3">
    <source>
        <dbReference type="Pfam" id="PF06276"/>
    </source>
</evidence>
<dbReference type="GO" id="GO:0016881">
    <property type="term" value="F:acid-amino acid ligase activity"/>
    <property type="evidence" value="ECO:0007669"/>
    <property type="project" value="UniProtKB-ARBA"/>
</dbReference>
<dbReference type="InterPro" id="IPR022770">
    <property type="entry name" value="IucA/IucC-like_C"/>
</dbReference>
<evidence type="ECO:0000313" key="4">
    <source>
        <dbReference type="EMBL" id="PCR88785.1"/>
    </source>
</evidence>
<dbReference type="Gene3D" id="1.10.510.40">
    <property type="match status" value="1"/>
</dbReference>
<comment type="caution">
    <text evidence="4">The sequence shown here is derived from an EMBL/GenBank/DDBJ whole genome shotgun (WGS) entry which is preliminary data.</text>
</comment>
<sequence length="616" mass="70395">MVSHRKREASRGVSSTQVERLRTTLQAERWRSVDQELFAKMLAEFMYERLLEPDEYAVDSDWRTYRLAFGDVSYEFRAKERVFDSYRVDPDSIRKRVGDGEWTEATDAIQFLLDARETLGIDDQTASYLVREYNNTLLADTHIDADDAPDDVESIVDLDAMEVEGEMRGHPWFTVNKGRIGFDYGDYLQYAPENQTPQSLQWVAVRQSEATFASVDDLEYDSLMETHLGDHVGEFERTIANQGLEPAEYYLMPVHEWQWQHTLAQLFAPAIAADEIVPLGSGPDTYLPQQSIRTLTNRSDPTKPHVKVPMRILNTIVYRGLPGEQALAAPRVTEVVKGICDQDPFLRDDCDLVLPGEIASINYEHPQFSQLSAAPYQYQELLGAVWRESVQSLTTESEQALPLSALLHRDVDGSPVVSSLASRAGLSLAAWIEEFLDVLFPPLLHYLYKYGLVFMPHGTNVLLIHRDGQPVRIAVKDYVDEIALSDERLPEASVIPDDLYDHPEILHQKEPEALCQHIFGTVFICVLRYVSDLLEREVGYDETVFWRQVRDSIERYQSAHPDLEPRFDRFDLFKPEFTRLCLNRGRLTDYEYADGPEPPEVTAYGTVTNALAELND</sequence>
<evidence type="ECO:0000256" key="1">
    <source>
        <dbReference type="ARBA" id="ARBA00004924"/>
    </source>
</evidence>
<dbReference type="Gene3D" id="3.30.310.280">
    <property type="match status" value="1"/>
</dbReference>
<dbReference type="Pfam" id="PF06276">
    <property type="entry name" value="FhuF"/>
    <property type="match status" value="1"/>
</dbReference>
<dbReference type="InterPro" id="IPR037455">
    <property type="entry name" value="LucA/IucC-like"/>
</dbReference>
<feature type="domain" description="Aerobactin siderophore biosynthesis IucA/IucC-like C-terminal" evidence="3">
    <location>
        <begin position="430"/>
        <end position="594"/>
    </location>
</feature>
<dbReference type="PANTHER" id="PTHR34384:SF6">
    <property type="entry name" value="STAPHYLOFERRIN B SYNTHASE"/>
    <property type="match status" value="1"/>
</dbReference>
<feature type="domain" description="Aerobactin siderophore biosynthesis IucA/IucC N-terminal" evidence="2">
    <location>
        <begin position="160"/>
        <end position="408"/>
    </location>
</feature>
<dbReference type="InterPro" id="IPR007310">
    <property type="entry name" value="Aerobactin_biosyn_IucA/IucC_N"/>
</dbReference>
<reference evidence="4 5" key="1">
    <citation type="submission" date="2017-09" db="EMBL/GenBank/DDBJ databases">
        <title>Genome sequences of Natrinema ejinorence JCM 13890T.</title>
        <authorList>
            <person name="Roh S.W."/>
            <person name="Kim Y.B."/>
            <person name="Kim J.Y."/>
        </authorList>
    </citation>
    <scope>NUCLEOTIDE SEQUENCE [LARGE SCALE GENOMIC DNA]</scope>
    <source>
        <strain evidence="4 5">JCM 13890</strain>
    </source>
</reference>
<gene>
    <name evidence="4" type="ORF">CP557_20055</name>
</gene>
<dbReference type="RefSeq" id="WP_097381804.1">
    <property type="nucleotide sequence ID" value="NZ_NXNI01000002.1"/>
</dbReference>
<accession>A0A2A5QPR8</accession>
<evidence type="ECO:0000259" key="2">
    <source>
        <dbReference type="Pfam" id="PF04183"/>
    </source>
</evidence>
<dbReference type="AlphaFoldDB" id="A0A2A5QPR8"/>
<dbReference type="Pfam" id="PF04183">
    <property type="entry name" value="IucA_IucC"/>
    <property type="match status" value="1"/>
</dbReference>
<comment type="pathway">
    <text evidence="1">Siderophore biosynthesis.</text>
</comment>